<dbReference type="OrthoDB" id="3574600at2"/>
<dbReference type="Gene3D" id="3.40.50.10490">
    <property type="entry name" value="Glucose-6-phosphate isomerase like protein, domain 1"/>
    <property type="match status" value="1"/>
</dbReference>
<proteinExistence type="predicted"/>
<dbReference type="GO" id="GO:0003677">
    <property type="term" value="F:DNA binding"/>
    <property type="evidence" value="ECO:0007669"/>
    <property type="project" value="UniProtKB-KW"/>
</dbReference>
<keyword evidence="3" id="KW-0804">Transcription</keyword>
<dbReference type="GO" id="GO:0003700">
    <property type="term" value="F:DNA-binding transcription factor activity"/>
    <property type="evidence" value="ECO:0007669"/>
    <property type="project" value="InterPro"/>
</dbReference>
<dbReference type="STRING" id="1156985.SAMN04488118_10473"/>
<dbReference type="InterPro" id="IPR036388">
    <property type="entry name" value="WH-like_DNA-bd_sf"/>
</dbReference>
<dbReference type="Pfam" id="PF01380">
    <property type="entry name" value="SIS"/>
    <property type="match status" value="1"/>
</dbReference>
<dbReference type="InterPro" id="IPR001347">
    <property type="entry name" value="SIS_dom"/>
</dbReference>
<dbReference type="GO" id="GO:1901135">
    <property type="term" value="P:carbohydrate derivative metabolic process"/>
    <property type="evidence" value="ECO:0007669"/>
    <property type="project" value="InterPro"/>
</dbReference>
<dbReference type="CDD" id="cd05013">
    <property type="entry name" value="SIS_RpiR"/>
    <property type="match status" value="1"/>
</dbReference>
<evidence type="ECO:0000313" key="7">
    <source>
        <dbReference type="Proteomes" id="UP000198767"/>
    </source>
</evidence>
<dbReference type="InterPro" id="IPR047640">
    <property type="entry name" value="RpiR-like"/>
</dbReference>
<keyword evidence="7" id="KW-1185">Reference proteome</keyword>
<dbReference type="RefSeq" id="WP_090217761.1">
    <property type="nucleotide sequence ID" value="NZ_CANLDO010000004.1"/>
</dbReference>
<protein>
    <submittedName>
        <fullName evidence="6">Transcriptional regulator, RpiR family</fullName>
    </submittedName>
</protein>
<evidence type="ECO:0000256" key="3">
    <source>
        <dbReference type="ARBA" id="ARBA00023163"/>
    </source>
</evidence>
<dbReference type="InterPro" id="IPR035472">
    <property type="entry name" value="RpiR-like_SIS"/>
</dbReference>
<dbReference type="PANTHER" id="PTHR30514">
    <property type="entry name" value="GLUCOKINASE"/>
    <property type="match status" value="1"/>
</dbReference>
<evidence type="ECO:0000259" key="4">
    <source>
        <dbReference type="PROSITE" id="PS51071"/>
    </source>
</evidence>
<feature type="domain" description="HTH rpiR-type" evidence="4">
    <location>
        <begin position="15"/>
        <end position="91"/>
    </location>
</feature>
<dbReference type="GO" id="GO:0097367">
    <property type="term" value="F:carbohydrate derivative binding"/>
    <property type="evidence" value="ECO:0007669"/>
    <property type="project" value="InterPro"/>
</dbReference>
<dbReference type="PROSITE" id="PS51071">
    <property type="entry name" value="HTH_RPIR"/>
    <property type="match status" value="1"/>
</dbReference>
<dbReference type="Proteomes" id="UP000198767">
    <property type="component" value="Unassembled WGS sequence"/>
</dbReference>
<dbReference type="AlphaFoldDB" id="A0A1G5QFK5"/>
<dbReference type="SUPFAM" id="SSF46689">
    <property type="entry name" value="Homeodomain-like"/>
    <property type="match status" value="1"/>
</dbReference>
<evidence type="ECO:0000256" key="1">
    <source>
        <dbReference type="ARBA" id="ARBA00023015"/>
    </source>
</evidence>
<dbReference type="SUPFAM" id="SSF53697">
    <property type="entry name" value="SIS domain"/>
    <property type="match status" value="1"/>
</dbReference>
<evidence type="ECO:0000313" key="6">
    <source>
        <dbReference type="EMBL" id="SCZ60376.1"/>
    </source>
</evidence>
<evidence type="ECO:0000256" key="2">
    <source>
        <dbReference type="ARBA" id="ARBA00023125"/>
    </source>
</evidence>
<evidence type="ECO:0000259" key="5">
    <source>
        <dbReference type="PROSITE" id="PS51464"/>
    </source>
</evidence>
<dbReference type="InterPro" id="IPR000281">
    <property type="entry name" value="HTH_RpiR"/>
</dbReference>
<sequence>MNDSNVWKTKNSTAEKLLDQLQSDIKNLTPELRKFAGYLLDNPNEICISSIRKVAKNAQVKPNTPVRLSQHLGLTSYDAFREIFREDIRKSAASYPDRAKWLQSLSDRDEMDFLYAASAENALQNIETFFTETDHLAMQEAAKDIVAARRVYALGVGVNNAIVQNFAYLANMAVDGIRALPSGGSLPVDALTRADENDLLIATSFHPYRREVSEAISAALQKGLKVISISDRPSSPLLSGAAHKFVVPTSTPQFFVSTLALTAFFEVLVGFIIAEAGEDVVNSIQEYHAQRRALGVYIED</sequence>
<dbReference type="Pfam" id="PF01418">
    <property type="entry name" value="HTH_6"/>
    <property type="match status" value="1"/>
</dbReference>
<name>A0A1G5QFK5_9RHOB</name>
<dbReference type="InterPro" id="IPR046348">
    <property type="entry name" value="SIS_dom_sf"/>
</dbReference>
<dbReference type="InterPro" id="IPR009057">
    <property type="entry name" value="Homeodomain-like_sf"/>
</dbReference>
<dbReference type="PROSITE" id="PS51464">
    <property type="entry name" value="SIS"/>
    <property type="match status" value="1"/>
</dbReference>
<keyword evidence="1" id="KW-0805">Transcription regulation</keyword>
<keyword evidence="2" id="KW-0238">DNA-binding</keyword>
<dbReference type="EMBL" id="FMWG01000004">
    <property type="protein sequence ID" value="SCZ60376.1"/>
    <property type="molecule type" value="Genomic_DNA"/>
</dbReference>
<dbReference type="PANTHER" id="PTHR30514:SF18">
    <property type="entry name" value="RPIR-FAMILY TRANSCRIPTIONAL REGULATOR"/>
    <property type="match status" value="1"/>
</dbReference>
<feature type="domain" description="SIS" evidence="5">
    <location>
        <begin position="141"/>
        <end position="278"/>
    </location>
</feature>
<dbReference type="Gene3D" id="1.10.10.10">
    <property type="entry name" value="Winged helix-like DNA-binding domain superfamily/Winged helix DNA-binding domain"/>
    <property type="match status" value="1"/>
</dbReference>
<gene>
    <name evidence="6" type="ORF">SAMN04488118_10473</name>
</gene>
<organism evidence="6 7">
    <name type="scientific">Epibacterium ulvae</name>
    <dbReference type="NCBI Taxonomy" id="1156985"/>
    <lineage>
        <taxon>Bacteria</taxon>
        <taxon>Pseudomonadati</taxon>
        <taxon>Pseudomonadota</taxon>
        <taxon>Alphaproteobacteria</taxon>
        <taxon>Rhodobacterales</taxon>
        <taxon>Roseobacteraceae</taxon>
        <taxon>Epibacterium</taxon>
    </lineage>
</organism>
<accession>A0A1G5QFK5</accession>
<reference evidence="6 7" key="1">
    <citation type="submission" date="2016-10" db="EMBL/GenBank/DDBJ databases">
        <authorList>
            <person name="de Groot N.N."/>
        </authorList>
    </citation>
    <scope>NUCLEOTIDE SEQUENCE [LARGE SCALE GENOMIC DNA]</scope>
    <source>
        <strain evidence="6 7">U95</strain>
    </source>
</reference>